<evidence type="ECO:0000313" key="1">
    <source>
        <dbReference type="EMBL" id="KKL24810.1"/>
    </source>
</evidence>
<dbReference type="EMBL" id="LAZR01036448">
    <property type="protein sequence ID" value="KKL24810.1"/>
    <property type="molecule type" value="Genomic_DNA"/>
</dbReference>
<dbReference type="AlphaFoldDB" id="A0A0F9BSD2"/>
<accession>A0A0F9BSD2</accession>
<gene>
    <name evidence="1" type="ORF">LCGC14_2411590</name>
</gene>
<organism evidence="1">
    <name type="scientific">marine sediment metagenome</name>
    <dbReference type="NCBI Taxonomy" id="412755"/>
    <lineage>
        <taxon>unclassified sequences</taxon>
        <taxon>metagenomes</taxon>
        <taxon>ecological metagenomes</taxon>
    </lineage>
</organism>
<reference evidence="1" key="1">
    <citation type="journal article" date="2015" name="Nature">
        <title>Complex archaea that bridge the gap between prokaryotes and eukaryotes.</title>
        <authorList>
            <person name="Spang A."/>
            <person name="Saw J.H."/>
            <person name="Jorgensen S.L."/>
            <person name="Zaremba-Niedzwiedzka K."/>
            <person name="Martijn J."/>
            <person name="Lind A.E."/>
            <person name="van Eijk R."/>
            <person name="Schleper C."/>
            <person name="Guy L."/>
            <person name="Ettema T.J."/>
        </authorList>
    </citation>
    <scope>NUCLEOTIDE SEQUENCE</scope>
</reference>
<sequence>MKLKLGELRGIIETLPEVLKKDLPGGKTSYWLARAAVDINKEFQVFEDTRKKMIEGKYGKKYTKDKKDSKGKVIEKKGELIMEIKKDADGKEVKDANGNPISSYVLTDQVAFNKEYMELAEVEVSIKYEPRPIDDFIVKDKDDNEKNVLTGIEILGLGRLIKEE</sequence>
<comment type="caution">
    <text evidence="1">The sequence shown here is derived from an EMBL/GenBank/DDBJ whole genome shotgun (WGS) entry which is preliminary data.</text>
</comment>
<name>A0A0F9BSD2_9ZZZZ</name>
<proteinExistence type="predicted"/>
<protein>
    <submittedName>
        <fullName evidence="1">Uncharacterized protein</fullName>
    </submittedName>
</protein>